<feature type="compositionally biased region" description="Polar residues" evidence="1">
    <location>
        <begin position="249"/>
        <end position="266"/>
    </location>
</feature>
<sequence>MIQYAQNAAGKVRSVVVRSAQLVGSGIVSLWRWLTSPLPSKALPPSAPRPYLSSQNSPPSSPSYNKVVFEPPETEVENESSDQPEQENEEDSSEERASEEEKQREAERENERKMEEHRKIMEEKRREAERKETERKETERRKKLAEEEARKARERAAAAAAAEEDESITLVAEPKREKSIPPPAPPPPPAKPTRITPARETLSDVEHKSSARDKSTERTQPKIGALPKDVMQELTDLHKKRERGLSAQREMTQSCHPDMNSWASNSKQDDPYSFINRNGSHRANSVGPSMRKLEQHVSRLEGNSDDEAQYVFRPKKAGDDDFYMGRYVISPLEEAEQMRAKVNSQRPQSVAPSGGFHQSVQPPVSSYISNQQNSHASRRNETKQFCIYILERKNRNGYTDD</sequence>
<dbReference type="Proteomes" id="UP000218231">
    <property type="component" value="Unassembled WGS sequence"/>
</dbReference>
<proteinExistence type="predicted"/>
<name>A0A2A2K5D3_9BILA</name>
<accession>A0A2A2K5D3</accession>
<feature type="compositionally biased region" description="Pro residues" evidence="1">
    <location>
        <begin position="180"/>
        <end position="191"/>
    </location>
</feature>
<feature type="region of interest" description="Disordered" evidence="1">
    <location>
        <begin position="339"/>
        <end position="381"/>
    </location>
</feature>
<feature type="compositionally biased region" description="Polar residues" evidence="1">
    <location>
        <begin position="275"/>
        <end position="287"/>
    </location>
</feature>
<evidence type="ECO:0000313" key="3">
    <source>
        <dbReference type="Proteomes" id="UP000218231"/>
    </source>
</evidence>
<protein>
    <submittedName>
        <fullName evidence="2">Uncharacterized protein</fullName>
    </submittedName>
</protein>
<dbReference type="EMBL" id="LIAE01009589">
    <property type="protein sequence ID" value="PAV69121.1"/>
    <property type="molecule type" value="Genomic_DNA"/>
</dbReference>
<feature type="compositionally biased region" description="Low complexity" evidence="1">
    <location>
        <begin position="41"/>
        <end position="58"/>
    </location>
</feature>
<organism evidence="2 3">
    <name type="scientific">Diploscapter pachys</name>
    <dbReference type="NCBI Taxonomy" id="2018661"/>
    <lineage>
        <taxon>Eukaryota</taxon>
        <taxon>Metazoa</taxon>
        <taxon>Ecdysozoa</taxon>
        <taxon>Nematoda</taxon>
        <taxon>Chromadorea</taxon>
        <taxon>Rhabditida</taxon>
        <taxon>Rhabditina</taxon>
        <taxon>Rhabditomorpha</taxon>
        <taxon>Rhabditoidea</taxon>
        <taxon>Rhabditidae</taxon>
        <taxon>Diploscapter</taxon>
    </lineage>
</organism>
<feature type="region of interest" description="Disordered" evidence="1">
    <location>
        <begin position="41"/>
        <end position="229"/>
    </location>
</feature>
<feature type="compositionally biased region" description="Basic and acidic residues" evidence="1">
    <location>
        <begin position="201"/>
        <end position="220"/>
    </location>
</feature>
<keyword evidence="3" id="KW-1185">Reference proteome</keyword>
<feature type="compositionally biased region" description="Acidic residues" evidence="1">
    <location>
        <begin position="72"/>
        <end position="93"/>
    </location>
</feature>
<comment type="caution">
    <text evidence="2">The sequence shown here is derived from an EMBL/GenBank/DDBJ whole genome shotgun (WGS) entry which is preliminary data.</text>
</comment>
<gene>
    <name evidence="2" type="ORF">WR25_21434</name>
</gene>
<feature type="compositionally biased region" description="Polar residues" evidence="1">
    <location>
        <begin position="342"/>
        <end position="375"/>
    </location>
</feature>
<evidence type="ECO:0000256" key="1">
    <source>
        <dbReference type="SAM" id="MobiDB-lite"/>
    </source>
</evidence>
<reference evidence="2 3" key="1">
    <citation type="journal article" date="2017" name="Curr. Biol.">
        <title>Genome architecture and evolution of a unichromosomal asexual nematode.</title>
        <authorList>
            <person name="Fradin H."/>
            <person name="Zegar C."/>
            <person name="Gutwein M."/>
            <person name="Lucas J."/>
            <person name="Kovtun M."/>
            <person name="Corcoran D."/>
            <person name="Baugh L.R."/>
            <person name="Kiontke K."/>
            <person name="Gunsalus K."/>
            <person name="Fitch D.H."/>
            <person name="Piano F."/>
        </authorList>
    </citation>
    <scope>NUCLEOTIDE SEQUENCE [LARGE SCALE GENOMIC DNA]</scope>
    <source>
        <strain evidence="2">PF1309</strain>
    </source>
</reference>
<feature type="compositionally biased region" description="Basic and acidic residues" evidence="1">
    <location>
        <begin position="94"/>
        <end position="156"/>
    </location>
</feature>
<dbReference type="OrthoDB" id="5863642at2759"/>
<feature type="region of interest" description="Disordered" evidence="1">
    <location>
        <begin position="241"/>
        <end position="289"/>
    </location>
</feature>
<evidence type="ECO:0000313" key="2">
    <source>
        <dbReference type="EMBL" id="PAV69121.1"/>
    </source>
</evidence>
<dbReference type="STRING" id="2018661.A0A2A2K5D3"/>
<dbReference type="AlphaFoldDB" id="A0A2A2K5D3"/>